<reference evidence="1" key="1">
    <citation type="submission" date="2023-11" db="EMBL/GenBank/DDBJ databases">
        <title>MicrobeMod: A computational toolkit for identifying prokaryotic methylation and restriction-modification with nanopore sequencing.</title>
        <authorList>
            <person name="Crits-Christoph A."/>
            <person name="Kang S.C."/>
            <person name="Lee H."/>
            <person name="Ostrov N."/>
        </authorList>
    </citation>
    <scope>NUCLEOTIDE SEQUENCE</scope>
    <source>
        <strain evidence="1">ATCC BAA-953</strain>
    </source>
</reference>
<accession>A0AAJ2RSU8</accession>
<dbReference type="AlphaFoldDB" id="A0AAJ2RSU8"/>
<proteinExistence type="predicted"/>
<dbReference type="Proteomes" id="UP001276761">
    <property type="component" value="Unassembled WGS sequence"/>
</dbReference>
<organism evidence="1 2">
    <name type="scientific">Vreelandella alkaliphila</name>
    <dbReference type="NCBI Taxonomy" id="272774"/>
    <lineage>
        <taxon>Bacteria</taxon>
        <taxon>Pseudomonadati</taxon>
        <taxon>Pseudomonadota</taxon>
        <taxon>Gammaproteobacteria</taxon>
        <taxon>Oceanospirillales</taxon>
        <taxon>Halomonadaceae</taxon>
        <taxon>Vreelandella</taxon>
    </lineage>
</organism>
<dbReference type="EMBL" id="JAWXXT010000001">
    <property type="protein sequence ID" value="MDX5977748.1"/>
    <property type="molecule type" value="Genomic_DNA"/>
</dbReference>
<sequence length="329" mass="35150">MATVRLTDIIEPATFTGYTLQETMQKTALVRAGVAVRNNVIAEQLKAGSHSFTVPFWRDLEDDEANIVNDDPDIHSTPKKIGSGKQIVRKSYLHQSWSAMNLASEIAGDDALAKIQSRVVAYWDRQLQKRLVASLRGIMADNIANFDGDMVLDISAETGAAGVFGAEAVIDATGTLGDSMSNLVSIAMHSDIYRRALKNDLIEFIPDSQGGTIATFRGLATVVDDGLPVNEGAYTCALFGAGAVGYGAAEPSIADGTEVENLPSAGRGGGQQILHSRMNMGMHPAGFTWVEDTVADESPSLSELALPANWSRVVERKAVPLAFLIARAQ</sequence>
<comment type="caution">
    <text evidence="1">The sequence shown here is derived from an EMBL/GenBank/DDBJ whole genome shotgun (WGS) entry which is preliminary data.</text>
</comment>
<dbReference type="RefSeq" id="WP_198348821.1">
    <property type="nucleotide sequence ID" value="NZ_JABASV010000002.1"/>
</dbReference>
<protein>
    <recommendedName>
        <fullName evidence="3">Coat protein</fullName>
    </recommendedName>
</protein>
<evidence type="ECO:0008006" key="3">
    <source>
        <dbReference type="Google" id="ProtNLM"/>
    </source>
</evidence>
<evidence type="ECO:0000313" key="1">
    <source>
        <dbReference type="EMBL" id="MDX5977748.1"/>
    </source>
</evidence>
<gene>
    <name evidence="1" type="ORF">SIL78_09220</name>
</gene>
<evidence type="ECO:0000313" key="2">
    <source>
        <dbReference type="Proteomes" id="UP001276761"/>
    </source>
</evidence>
<name>A0AAJ2RSU8_9GAMM</name>
<dbReference type="GeneID" id="303165677"/>